<gene>
    <name evidence="4" type="ORF">SteCoe_26897</name>
</gene>
<accession>A0A1R2BBV3</accession>
<proteinExistence type="predicted"/>
<evidence type="ECO:0000259" key="3">
    <source>
        <dbReference type="Pfam" id="PF13904"/>
    </source>
</evidence>
<reference evidence="4 5" key="1">
    <citation type="submission" date="2016-11" db="EMBL/GenBank/DDBJ databases">
        <title>The macronuclear genome of Stentor coeruleus: a giant cell with tiny introns.</title>
        <authorList>
            <person name="Slabodnick M."/>
            <person name="Ruby J.G."/>
            <person name="Reiff S.B."/>
            <person name="Swart E.C."/>
            <person name="Gosai S."/>
            <person name="Prabakaran S."/>
            <person name="Witkowska E."/>
            <person name="Larue G.E."/>
            <person name="Fisher S."/>
            <person name="Freeman R.M."/>
            <person name="Gunawardena J."/>
            <person name="Chu W."/>
            <person name="Stover N.A."/>
            <person name="Gregory B.D."/>
            <person name="Nowacki M."/>
            <person name="Derisi J."/>
            <person name="Roy S.W."/>
            <person name="Marshall W.F."/>
            <person name="Sood P."/>
        </authorList>
    </citation>
    <scope>NUCLEOTIDE SEQUENCE [LARGE SCALE GENOMIC DNA]</scope>
    <source>
        <strain evidence="4">WM001</strain>
    </source>
</reference>
<dbReference type="InterPro" id="IPR025259">
    <property type="entry name" value="CCDC34/181"/>
</dbReference>
<feature type="region of interest" description="Disordered" evidence="2">
    <location>
        <begin position="265"/>
        <end position="307"/>
    </location>
</feature>
<evidence type="ECO:0000256" key="1">
    <source>
        <dbReference type="SAM" id="Coils"/>
    </source>
</evidence>
<evidence type="ECO:0000256" key="2">
    <source>
        <dbReference type="SAM" id="MobiDB-lite"/>
    </source>
</evidence>
<evidence type="ECO:0000313" key="4">
    <source>
        <dbReference type="EMBL" id="OMJ74236.1"/>
    </source>
</evidence>
<dbReference type="AlphaFoldDB" id="A0A1R2BBV3"/>
<sequence length="336" mass="39736">MERNSLPSRLTLKIDSIVCPLDLKNVTTPQGRLANDEYIRALNDLKIIRETPTSCKSLHVTDRFFRESESTPKLTFDQWLERKSFLLKLNKKAEKKLKLEEAQKNKQEEEKKYHKLILSKEKVKEWEKFKILQRSSKEKNRLKAMTAQASTLKKKKNIAKEKYYEWLMSSLQKLKKLKLNEKKEKLKLEEEKRLIEAEKKLKDEKALQAFNQWLEKKNRFRNKPKPKTTKKPLKTKKIIMLAYSPNRRKSLSFSSLCEKDFRKPQCSTMNSNSSSTIEKLENPMILPMEMKKSTSRKSEDEAFEELSSIRKSPKIQSTYQYEEDVESFISELGNLS</sequence>
<dbReference type="Proteomes" id="UP000187209">
    <property type="component" value="Unassembled WGS sequence"/>
</dbReference>
<comment type="caution">
    <text evidence="4">The sequence shown here is derived from an EMBL/GenBank/DDBJ whole genome shotgun (WGS) entry which is preliminary data.</text>
</comment>
<dbReference type="EMBL" id="MPUH01000765">
    <property type="protein sequence ID" value="OMJ74236.1"/>
    <property type="molecule type" value="Genomic_DNA"/>
</dbReference>
<organism evidence="4 5">
    <name type="scientific">Stentor coeruleus</name>
    <dbReference type="NCBI Taxonomy" id="5963"/>
    <lineage>
        <taxon>Eukaryota</taxon>
        <taxon>Sar</taxon>
        <taxon>Alveolata</taxon>
        <taxon>Ciliophora</taxon>
        <taxon>Postciliodesmatophora</taxon>
        <taxon>Heterotrichea</taxon>
        <taxon>Heterotrichida</taxon>
        <taxon>Stentoridae</taxon>
        <taxon>Stentor</taxon>
    </lineage>
</organism>
<feature type="coiled-coil region" evidence="1">
    <location>
        <begin position="83"/>
        <end position="207"/>
    </location>
</feature>
<keyword evidence="1" id="KW-0175">Coiled coil</keyword>
<feature type="compositionally biased region" description="Polar residues" evidence="2">
    <location>
        <begin position="265"/>
        <end position="277"/>
    </location>
</feature>
<keyword evidence="5" id="KW-1185">Reference proteome</keyword>
<evidence type="ECO:0000313" key="5">
    <source>
        <dbReference type="Proteomes" id="UP000187209"/>
    </source>
</evidence>
<dbReference type="Pfam" id="PF13904">
    <property type="entry name" value="CCDC34"/>
    <property type="match status" value="1"/>
</dbReference>
<protein>
    <recommendedName>
        <fullName evidence="3">Coiled-coil domain-containing protein</fullName>
    </recommendedName>
</protein>
<name>A0A1R2BBV3_9CILI</name>
<feature type="domain" description="Coiled-coil" evidence="3">
    <location>
        <begin position="75"/>
        <end position="237"/>
    </location>
</feature>
<feature type="compositionally biased region" description="Basic and acidic residues" evidence="2">
    <location>
        <begin position="289"/>
        <end position="300"/>
    </location>
</feature>